<sequence length="408" mass="43565">MNLALRRHLADSLAVDAMLGCRPRWTAIATAKDVVALQGRYLLHAGPPITDRSLISPPQKNSMLMAILFEGWATDRQGAEELLMSAEVALHAAQDHACAVPLADVLSPSMQLLVIEDEDCPSRQGFSTLNGGDGPVMRVGQYGEEVLQRLRWINRHLAPRLQAVIARSPIDLLPVADAALAAGDDCHGRTQHASQLIAQALLLRAGSDGLDDEARRFLEQSAAFFLNLWMAAVKCCFLAAEDVPDSSVVTAIGGNGRQFGIQVSAMPGRWFVTAADAPLVPAADEQTRQRALGAIGDSAIVDAFGSGAMARDLAPLTAQRLAQTCSEHGRAFPGKLLECPHPRLLKSQAYRTGLDARQVCRLELGPVISLGVLDKQGLCGRLDGGFFFSPLKPFQAALEALEAADASA</sequence>
<dbReference type="Gene3D" id="3.90.1710.10">
    <property type="entry name" value="Enterococcus faecalis V583 domain"/>
    <property type="match status" value="1"/>
</dbReference>
<gene>
    <name evidence="1" type="ORF">A9C11_14060</name>
</gene>
<dbReference type="AlphaFoldDB" id="A0A1A9KC71"/>
<dbReference type="Proteomes" id="UP000077748">
    <property type="component" value="Chromosome"/>
</dbReference>
<accession>A0A1A9KC71</accession>
<evidence type="ECO:0000313" key="2">
    <source>
        <dbReference type="Proteomes" id="UP000077748"/>
    </source>
</evidence>
<dbReference type="Gene3D" id="3.90.1700.10">
    <property type="entry name" value="v583 domain like"/>
    <property type="match status" value="1"/>
</dbReference>
<name>A0A1A9KC71_9PSED</name>
<protein>
    <recommendedName>
        <fullName evidence="3">DUF1116 domain-containing protein</fullName>
    </recommendedName>
</protein>
<dbReference type="InterPro" id="IPR024033">
    <property type="entry name" value="OXTCase_su_AllG_h-dom"/>
</dbReference>
<dbReference type="InterPro" id="IPR009499">
    <property type="entry name" value="AllG-like"/>
</dbReference>
<dbReference type="EMBL" id="CP015878">
    <property type="protein sequence ID" value="ANI15041.1"/>
    <property type="molecule type" value="Genomic_DNA"/>
</dbReference>
<proteinExistence type="predicted"/>
<dbReference type="Gene3D" id="1.10.10.660">
    <property type="entry name" value="conserved protein of unknown function from Enterococcus faecalis V583"/>
    <property type="match status" value="1"/>
</dbReference>
<organism evidence="1 2">
    <name type="scientific">Pseudomonas citronellolis</name>
    <dbReference type="NCBI Taxonomy" id="53408"/>
    <lineage>
        <taxon>Bacteria</taxon>
        <taxon>Pseudomonadati</taxon>
        <taxon>Pseudomonadota</taxon>
        <taxon>Gammaproteobacteria</taxon>
        <taxon>Pseudomonadales</taxon>
        <taxon>Pseudomonadaceae</taxon>
        <taxon>Pseudomonas</taxon>
    </lineage>
</organism>
<evidence type="ECO:0008006" key="3">
    <source>
        <dbReference type="Google" id="ProtNLM"/>
    </source>
</evidence>
<reference evidence="1 2" key="1">
    <citation type="submission" date="2016-05" db="EMBL/GenBank/DDBJ databases">
        <title>Genome Sequence of Pseudomonas citronellolis Strain SJTE-3, an Estrogens and Persistent Organic Pollutants degradation strain.</title>
        <authorList>
            <person name="Liang R."/>
        </authorList>
    </citation>
    <scope>NUCLEOTIDE SEQUENCE [LARGE SCALE GENOMIC DNA]</scope>
    <source>
        <strain evidence="1 2">SJTE-3</strain>
    </source>
</reference>
<dbReference type="RefSeq" id="WP_064583004.1">
    <property type="nucleotide sequence ID" value="NZ_CP015878.1"/>
</dbReference>
<evidence type="ECO:0000313" key="1">
    <source>
        <dbReference type="EMBL" id="ANI15041.1"/>
    </source>
</evidence>
<dbReference type="Pfam" id="PF06545">
    <property type="entry name" value="AllG"/>
    <property type="match status" value="1"/>
</dbReference>